<feature type="region of interest" description="Disordered" evidence="1">
    <location>
        <begin position="28"/>
        <end position="100"/>
    </location>
</feature>
<comment type="caution">
    <text evidence="2">The sequence shown here is derived from an EMBL/GenBank/DDBJ whole genome shotgun (WGS) entry which is preliminary data.</text>
</comment>
<evidence type="ECO:0000313" key="2">
    <source>
        <dbReference type="EMBL" id="KAH0903210.1"/>
    </source>
</evidence>
<dbReference type="EMBL" id="JAGKQM010000011">
    <property type="protein sequence ID" value="KAH0903210.1"/>
    <property type="molecule type" value="Genomic_DNA"/>
</dbReference>
<evidence type="ECO:0000313" key="3">
    <source>
        <dbReference type="Proteomes" id="UP000824890"/>
    </source>
</evidence>
<accession>A0ABQ8BEI4</accession>
<keyword evidence="3" id="KW-1185">Reference proteome</keyword>
<reference evidence="2 3" key="1">
    <citation type="submission" date="2021-05" db="EMBL/GenBank/DDBJ databases">
        <title>Genome Assembly of Synthetic Allotetraploid Brassica napus Reveals Homoeologous Exchanges between Subgenomes.</title>
        <authorList>
            <person name="Davis J.T."/>
        </authorList>
    </citation>
    <scope>NUCLEOTIDE SEQUENCE [LARGE SCALE GENOMIC DNA]</scope>
    <source>
        <strain evidence="3">cv. Da-Ae</strain>
        <tissue evidence="2">Seedling</tissue>
    </source>
</reference>
<sequence>MATMQHYEASWLPRSGDCVLSSPFVFSNTTDLSSEEKKTSERDERLHEEEEDTGGKIKDRSEFVTVVTSRERLSPLQPNSNPAVPRTTTHHRSKTTMRSLSDNDYNEMVVVVYGEKTDISNWNHIHDKKQILSDVEEITLEGRQMRQREDICD</sequence>
<protein>
    <submittedName>
        <fullName evidence="2">Uncharacterized protein</fullName>
    </submittedName>
</protein>
<feature type="compositionally biased region" description="Basic and acidic residues" evidence="1">
    <location>
        <begin position="34"/>
        <end position="62"/>
    </location>
</feature>
<name>A0ABQ8BEI4_BRANA</name>
<gene>
    <name evidence="2" type="ORF">HID58_042713</name>
</gene>
<dbReference type="Proteomes" id="UP000824890">
    <property type="component" value="Unassembled WGS sequence"/>
</dbReference>
<evidence type="ECO:0000256" key="1">
    <source>
        <dbReference type="SAM" id="MobiDB-lite"/>
    </source>
</evidence>
<proteinExistence type="predicted"/>
<organism evidence="2 3">
    <name type="scientific">Brassica napus</name>
    <name type="common">Rape</name>
    <dbReference type="NCBI Taxonomy" id="3708"/>
    <lineage>
        <taxon>Eukaryota</taxon>
        <taxon>Viridiplantae</taxon>
        <taxon>Streptophyta</taxon>
        <taxon>Embryophyta</taxon>
        <taxon>Tracheophyta</taxon>
        <taxon>Spermatophyta</taxon>
        <taxon>Magnoliopsida</taxon>
        <taxon>eudicotyledons</taxon>
        <taxon>Gunneridae</taxon>
        <taxon>Pentapetalae</taxon>
        <taxon>rosids</taxon>
        <taxon>malvids</taxon>
        <taxon>Brassicales</taxon>
        <taxon>Brassicaceae</taxon>
        <taxon>Brassiceae</taxon>
        <taxon>Brassica</taxon>
    </lineage>
</organism>